<evidence type="ECO:0000313" key="2">
    <source>
        <dbReference type="EMBL" id="EME68021.1"/>
    </source>
</evidence>
<keyword evidence="1" id="KW-1133">Transmembrane helix</keyword>
<keyword evidence="1" id="KW-0472">Membrane</keyword>
<evidence type="ECO:0000313" key="3">
    <source>
        <dbReference type="Proteomes" id="UP000011744"/>
    </source>
</evidence>
<name>M2Y4J5_9PROT</name>
<accession>M2Y4J5</accession>
<dbReference type="EMBL" id="AONQ01000088">
    <property type="protein sequence ID" value="EME68021.1"/>
    <property type="molecule type" value="Genomic_DNA"/>
</dbReference>
<feature type="transmembrane region" description="Helical" evidence="1">
    <location>
        <begin position="79"/>
        <end position="98"/>
    </location>
</feature>
<feature type="transmembrane region" description="Helical" evidence="1">
    <location>
        <begin position="40"/>
        <end position="59"/>
    </location>
</feature>
<keyword evidence="1" id="KW-0812">Transmembrane</keyword>
<dbReference type="OrthoDB" id="8911895at2"/>
<proteinExistence type="predicted"/>
<sequence>MSDDEQTWTEAPLMTWWGYYGAGLLALIVSWYIGRAINAASIPIAVYLATGFVLNRLILRNLTWNPLYNTISGVAKAKLSSFLFWPLSYLVLLVQMGINRVL</sequence>
<dbReference type="AlphaFoldDB" id="M2Y4J5"/>
<reference evidence="2 3" key="1">
    <citation type="journal article" date="2014" name="Genome Announc.">
        <title>Draft Genome Sequence of Magnetospirillum sp. Strain SO-1, a Freshwater Magnetotactic Bacterium Isolated from the Ol'khovka River, Russia.</title>
        <authorList>
            <person name="Grouzdev D.S."/>
            <person name="Dziuba M.V."/>
            <person name="Sukhacheva M.S."/>
            <person name="Mardanov A.V."/>
            <person name="Beletskiy A.V."/>
            <person name="Kuznetsov B.B."/>
            <person name="Skryabin K.G."/>
        </authorList>
    </citation>
    <scope>NUCLEOTIDE SEQUENCE [LARGE SCALE GENOMIC DNA]</scope>
    <source>
        <strain evidence="2 3">SO-1</strain>
    </source>
</reference>
<dbReference type="RefSeq" id="WP_008621417.1">
    <property type="nucleotide sequence ID" value="NZ_AONQ01000088.1"/>
</dbReference>
<gene>
    <name evidence="2" type="ORF">H261_20612</name>
</gene>
<comment type="caution">
    <text evidence="2">The sequence shown here is derived from an EMBL/GenBank/DDBJ whole genome shotgun (WGS) entry which is preliminary data.</text>
</comment>
<protein>
    <submittedName>
        <fullName evidence="2">Uncharacterized protein</fullName>
    </submittedName>
</protein>
<evidence type="ECO:0000256" key="1">
    <source>
        <dbReference type="SAM" id="Phobius"/>
    </source>
</evidence>
<dbReference type="Proteomes" id="UP000011744">
    <property type="component" value="Unassembled WGS sequence"/>
</dbReference>
<organism evidence="2 3">
    <name type="scientific">Paramagnetospirillum caucaseum</name>
    <dbReference type="NCBI Taxonomy" id="1244869"/>
    <lineage>
        <taxon>Bacteria</taxon>
        <taxon>Pseudomonadati</taxon>
        <taxon>Pseudomonadota</taxon>
        <taxon>Alphaproteobacteria</taxon>
        <taxon>Rhodospirillales</taxon>
        <taxon>Magnetospirillaceae</taxon>
        <taxon>Paramagnetospirillum</taxon>
    </lineage>
</organism>
<feature type="transmembrane region" description="Helical" evidence="1">
    <location>
        <begin position="16"/>
        <end position="33"/>
    </location>
</feature>
<dbReference type="eggNOG" id="ENOG5033JNQ">
    <property type="taxonomic scope" value="Bacteria"/>
</dbReference>
<keyword evidence="3" id="KW-1185">Reference proteome</keyword>